<proteinExistence type="predicted"/>
<dbReference type="InterPro" id="IPR021246">
    <property type="entry name" value="DUF2797"/>
</dbReference>
<evidence type="ECO:0000313" key="2">
    <source>
        <dbReference type="Proteomes" id="UP001432039"/>
    </source>
</evidence>
<evidence type="ECO:0000313" key="1">
    <source>
        <dbReference type="EMBL" id="WUQ13725.1"/>
    </source>
</evidence>
<dbReference type="EMBL" id="CP108090">
    <property type="protein sequence ID" value="WUQ13725.1"/>
    <property type="molecule type" value="Genomic_DNA"/>
</dbReference>
<gene>
    <name evidence="1" type="ORF">OG517_21025</name>
</gene>
<sequence length="297" mass="31541">MTWWCTGIRWKDGRPAIGWYGEGRGERVSELAYGQRIAFAARGERHCLGVWRAGKRTPCPTAETVPGRAGNAQCPECARLDRSFSVAADTNASDPRTYRVYLAWFGPGMVKVGITAEERGSARLLEQGAVAWAWLGRGPLMATRRTEELLRAALGVPDRIAYARKRGVRAHLPAASDRAREVAELHARAAALTGWPESLERVGCEVADHAGAFGLDALPGLPGPGRVLTEMVSGGFVVGRLAGAAGPDLHLADGLVVDTRLLAGWELIATGDEAVTSVPTAQIPAAAGAPTEQDGLF</sequence>
<reference evidence="1" key="1">
    <citation type="submission" date="2022-10" db="EMBL/GenBank/DDBJ databases">
        <title>The complete genomes of actinobacterial strains from the NBC collection.</title>
        <authorList>
            <person name="Joergensen T.S."/>
            <person name="Alvarez Arevalo M."/>
            <person name="Sterndorff E.B."/>
            <person name="Faurdal D."/>
            <person name="Vuksanovic O."/>
            <person name="Mourched A.-S."/>
            <person name="Charusanti P."/>
            <person name="Shaw S."/>
            <person name="Blin K."/>
            <person name="Weber T."/>
        </authorList>
    </citation>
    <scope>NUCLEOTIDE SEQUENCE</scope>
    <source>
        <strain evidence="1">NBC_00248</strain>
    </source>
</reference>
<organism evidence="1 2">
    <name type="scientific">Streptomyces virginiae</name>
    <name type="common">Streptomyces cinnamonensis</name>
    <dbReference type="NCBI Taxonomy" id="1961"/>
    <lineage>
        <taxon>Bacteria</taxon>
        <taxon>Bacillati</taxon>
        <taxon>Actinomycetota</taxon>
        <taxon>Actinomycetes</taxon>
        <taxon>Kitasatosporales</taxon>
        <taxon>Streptomycetaceae</taxon>
        <taxon>Streptomyces</taxon>
    </lineage>
</organism>
<accession>A0ABZ1TE64</accession>
<dbReference type="RefSeq" id="WP_328962635.1">
    <property type="nucleotide sequence ID" value="NZ_CP108090.1"/>
</dbReference>
<name>A0ABZ1TE64_STRVG</name>
<protein>
    <submittedName>
        <fullName evidence="1">DUF2797 domain-containing protein</fullName>
    </submittedName>
</protein>
<dbReference type="Pfam" id="PF10977">
    <property type="entry name" value="DUF2797"/>
    <property type="match status" value="1"/>
</dbReference>
<dbReference type="Proteomes" id="UP001432039">
    <property type="component" value="Chromosome"/>
</dbReference>
<keyword evidence="2" id="KW-1185">Reference proteome</keyword>